<dbReference type="Proteomes" id="UP000596742">
    <property type="component" value="Unassembled WGS sequence"/>
</dbReference>
<protein>
    <submittedName>
        <fullName evidence="1">Uncharacterized protein</fullName>
    </submittedName>
</protein>
<dbReference type="PROSITE" id="PS51257">
    <property type="entry name" value="PROKAR_LIPOPROTEIN"/>
    <property type="match status" value="1"/>
</dbReference>
<evidence type="ECO:0000313" key="2">
    <source>
        <dbReference type="Proteomes" id="UP000596742"/>
    </source>
</evidence>
<name>A0A8B6C9T4_MYTGA</name>
<reference evidence="1" key="1">
    <citation type="submission" date="2018-11" db="EMBL/GenBank/DDBJ databases">
        <authorList>
            <person name="Alioto T."/>
            <person name="Alioto T."/>
        </authorList>
    </citation>
    <scope>NUCLEOTIDE SEQUENCE</scope>
</reference>
<keyword evidence="2" id="KW-1185">Reference proteome</keyword>
<accession>A0A8B6C9T4</accession>
<dbReference type="AlphaFoldDB" id="A0A8B6C9T4"/>
<proteinExistence type="predicted"/>
<sequence>MTIGWKIVLTVPVGGLRYMNSNNQFVTACDKCIGWLNASNGQKIKETKTNGNTFYVCASEKTDTFMLMGRVAWFVQTVVRNNLLTKIQSWPVREE</sequence>
<gene>
    <name evidence="1" type="ORF">MGAL_10B084342</name>
</gene>
<evidence type="ECO:0000313" key="1">
    <source>
        <dbReference type="EMBL" id="VDI01165.1"/>
    </source>
</evidence>
<comment type="caution">
    <text evidence="1">The sequence shown here is derived from an EMBL/GenBank/DDBJ whole genome shotgun (WGS) entry which is preliminary data.</text>
</comment>
<organism evidence="1 2">
    <name type="scientific">Mytilus galloprovincialis</name>
    <name type="common">Mediterranean mussel</name>
    <dbReference type="NCBI Taxonomy" id="29158"/>
    <lineage>
        <taxon>Eukaryota</taxon>
        <taxon>Metazoa</taxon>
        <taxon>Spiralia</taxon>
        <taxon>Lophotrochozoa</taxon>
        <taxon>Mollusca</taxon>
        <taxon>Bivalvia</taxon>
        <taxon>Autobranchia</taxon>
        <taxon>Pteriomorphia</taxon>
        <taxon>Mytilida</taxon>
        <taxon>Mytiloidea</taxon>
        <taxon>Mytilidae</taxon>
        <taxon>Mytilinae</taxon>
        <taxon>Mytilus</taxon>
    </lineage>
</organism>
<dbReference type="EMBL" id="UYJE01001314">
    <property type="protein sequence ID" value="VDI01165.1"/>
    <property type="molecule type" value="Genomic_DNA"/>
</dbReference>